<dbReference type="AlphaFoldDB" id="A0A6J6VJK9"/>
<accession>A0A6J6VJK9</accession>
<sequence>MPSIRVAVDQGGSGFRIARIAGDGTLTTTAHPGFTPGEDSFSTYAVKQLLQDIDPTQKIDKLVLASAAQPASDAEREALKDALFATFNLTELWLCSDAISASQAAIRGDGVVIIMGTGIAALAVGNSRTTVHELSGDGYLIGDEGGAYWIGRLGLNSALREKDGRGGSAALLKRACEFFDTDPDYLADRVHNFPRPVHSIATFAKEVIEIAEAGDEVAISIVDKAVDELMQVALAAKRLCGGNEDFEVVIGGGAFPRGGILHTKVLELAKVTKLYISESSATPLDGVLELLDLPIPGVFAPVIHTYLKSPH</sequence>
<dbReference type="PANTHER" id="PTHR43190">
    <property type="entry name" value="N-ACETYL-D-GLUCOSAMINE KINASE"/>
    <property type="match status" value="1"/>
</dbReference>
<dbReference type="InterPro" id="IPR002731">
    <property type="entry name" value="ATPase_BadF"/>
</dbReference>
<dbReference type="EMBL" id="CAEZZR010000048">
    <property type="protein sequence ID" value="CAB4772631.1"/>
    <property type="molecule type" value="Genomic_DNA"/>
</dbReference>
<dbReference type="PANTHER" id="PTHR43190:SF3">
    <property type="entry name" value="N-ACETYL-D-GLUCOSAMINE KINASE"/>
    <property type="match status" value="1"/>
</dbReference>
<evidence type="ECO:0000313" key="2">
    <source>
        <dbReference type="EMBL" id="CAB4772631.1"/>
    </source>
</evidence>
<dbReference type="Pfam" id="PF01869">
    <property type="entry name" value="BcrAD_BadFG"/>
    <property type="match status" value="1"/>
</dbReference>
<dbReference type="InterPro" id="IPR043129">
    <property type="entry name" value="ATPase_NBD"/>
</dbReference>
<organism evidence="2">
    <name type="scientific">freshwater metagenome</name>
    <dbReference type="NCBI Taxonomy" id="449393"/>
    <lineage>
        <taxon>unclassified sequences</taxon>
        <taxon>metagenomes</taxon>
        <taxon>ecological metagenomes</taxon>
    </lineage>
</organism>
<dbReference type="Gene3D" id="3.30.420.40">
    <property type="match status" value="2"/>
</dbReference>
<evidence type="ECO:0000259" key="1">
    <source>
        <dbReference type="Pfam" id="PF01869"/>
    </source>
</evidence>
<protein>
    <submittedName>
        <fullName evidence="2">Unannotated protein</fullName>
    </submittedName>
</protein>
<proteinExistence type="predicted"/>
<dbReference type="InterPro" id="IPR052519">
    <property type="entry name" value="Euk-type_GlcNAc_Kinase"/>
</dbReference>
<feature type="domain" description="ATPase BadF/BadG/BcrA/BcrD type" evidence="1">
    <location>
        <begin position="79"/>
        <end position="261"/>
    </location>
</feature>
<evidence type="ECO:0000313" key="3">
    <source>
        <dbReference type="EMBL" id="CAB4990067.1"/>
    </source>
</evidence>
<reference evidence="2" key="1">
    <citation type="submission" date="2020-05" db="EMBL/GenBank/DDBJ databases">
        <authorList>
            <person name="Chiriac C."/>
            <person name="Salcher M."/>
            <person name="Ghai R."/>
            <person name="Kavagutti S V."/>
        </authorList>
    </citation>
    <scope>NUCLEOTIDE SEQUENCE</scope>
</reference>
<gene>
    <name evidence="2" type="ORF">UFOPK2907_00640</name>
    <name evidence="3" type="ORF">UFOPK3937_01236</name>
</gene>
<dbReference type="EMBL" id="CAFBOJ010000173">
    <property type="protein sequence ID" value="CAB4990067.1"/>
    <property type="molecule type" value="Genomic_DNA"/>
</dbReference>
<dbReference type="SUPFAM" id="SSF53067">
    <property type="entry name" value="Actin-like ATPase domain"/>
    <property type="match status" value="1"/>
</dbReference>
<name>A0A6J6VJK9_9ZZZZ</name>